<keyword evidence="1" id="KW-0472">Membrane</keyword>
<evidence type="ECO:0000313" key="2">
    <source>
        <dbReference type="EMBL" id="TGB03436.1"/>
    </source>
</evidence>
<evidence type="ECO:0000313" key="3">
    <source>
        <dbReference type="Proteomes" id="UP000297982"/>
    </source>
</evidence>
<feature type="transmembrane region" description="Helical" evidence="1">
    <location>
        <begin position="7"/>
        <end position="28"/>
    </location>
</feature>
<keyword evidence="1" id="KW-0812">Transmembrane</keyword>
<accession>A0A4Z0H207</accession>
<reference evidence="2 3" key="1">
    <citation type="journal article" date="2003" name="Int. J. Syst. Evol. Microbiol.">
        <title>Halobacillus salinus sp. nov., isolated from a salt lake on the coast of the East Sea in Korea.</title>
        <authorList>
            <person name="Yoon J.H."/>
            <person name="Kang K.H."/>
            <person name="Park Y.H."/>
        </authorList>
    </citation>
    <scope>NUCLEOTIDE SEQUENCE [LARGE SCALE GENOMIC DNA]</scope>
    <source>
        <strain evidence="2 3">HSL-3</strain>
    </source>
</reference>
<name>A0A4Z0H207_9BACI</name>
<protein>
    <submittedName>
        <fullName evidence="2">Uncharacterized protein</fullName>
    </submittedName>
</protein>
<dbReference type="EMBL" id="SRJC01000001">
    <property type="protein sequence ID" value="TGB03436.1"/>
    <property type="molecule type" value="Genomic_DNA"/>
</dbReference>
<organism evidence="2 3">
    <name type="scientific">Halobacillus salinus</name>
    <dbReference type="NCBI Taxonomy" id="192814"/>
    <lineage>
        <taxon>Bacteria</taxon>
        <taxon>Bacillati</taxon>
        <taxon>Bacillota</taxon>
        <taxon>Bacilli</taxon>
        <taxon>Bacillales</taxon>
        <taxon>Bacillaceae</taxon>
        <taxon>Halobacillus</taxon>
    </lineage>
</organism>
<keyword evidence="1" id="KW-1133">Transmembrane helix</keyword>
<dbReference type="RefSeq" id="WP_135326169.1">
    <property type="nucleotide sequence ID" value="NZ_SRJC01000001.1"/>
</dbReference>
<comment type="caution">
    <text evidence="2">The sequence shown here is derived from an EMBL/GenBank/DDBJ whole genome shotgun (WGS) entry which is preliminary data.</text>
</comment>
<dbReference type="Proteomes" id="UP000297982">
    <property type="component" value="Unassembled WGS sequence"/>
</dbReference>
<dbReference type="STRING" id="192814.GCA_900166575_00308"/>
<keyword evidence="3" id="KW-1185">Reference proteome</keyword>
<dbReference type="AlphaFoldDB" id="A0A4Z0H207"/>
<gene>
    <name evidence="2" type="ORF">E4663_00060</name>
</gene>
<proteinExistence type="predicted"/>
<sequence length="196" mass="22868">MKPLVKKLYIVISSILIVVLSFFSYQYYQEAKEEKRQWGTFVNHFYFSIDRSIRRIDYLVEQNPEGDDLEEGLRLLERELLKSHDLAENASNFLDSEFYGTFFFESVANYLYGMRVSESKDESQPIMEDGKLDKSEVEDLKGIQSYLIKTKEDMFSEETGQENPDLTVEDMNEIVTSHLGQDMHEIYSGDFLDGEG</sequence>
<evidence type="ECO:0000256" key="1">
    <source>
        <dbReference type="SAM" id="Phobius"/>
    </source>
</evidence>